<keyword evidence="3 5" id="KW-0597">Phosphoprotein</keyword>
<evidence type="ECO:0000313" key="10">
    <source>
        <dbReference type="Proteomes" id="UP001596116"/>
    </source>
</evidence>
<dbReference type="PANTHER" id="PTHR45339">
    <property type="entry name" value="HYBRID SIGNAL TRANSDUCTION HISTIDINE KINASE J"/>
    <property type="match status" value="1"/>
</dbReference>
<evidence type="ECO:0000259" key="8">
    <source>
        <dbReference type="PROSITE" id="PS50110"/>
    </source>
</evidence>
<dbReference type="CDD" id="cd17546">
    <property type="entry name" value="REC_hyHK_CKI1_RcsC-like"/>
    <property type="match status" value="1"/>
</dbReference>
<dbReference type="SUPFAM" id="SSF55874">
    <property type="entry name" value="ATPase domain of HSP90 chaperone/DNA topoisomerase II/histidine kinase"/>
    <property type="match status" value="1"/>
</dbReference>
<dbReference type="CDD" id="cd00082">
    <property type="entry name" value="HisKA"/>
    <property type="match status" value="1"/>
</dbReference>
<dbReference type="PROSITE" id="PS50109">
    <property type="entry name" value="HIS_KIN"/>
    <property type="match status" value="1"/>
</dbReference>
<comment type="catalytic activity">
    <reaction evidence="1">
        <text>ATP + protein L-histidine = ADP + protein N-phospho-L-histidine.</text>
        <dbReference type="EC" id="2.7.13.3"/>
    </reaction>
</comment>
<dbReference type="CDD" id="cd16922">
    <property type="entry name" value="HATPase_EvgS-ArcB-TorS-like"/>
    <property type="match status" value="1"/>
</dbReference>
<evidence type="ECO:0000256" key="4">
    <source>
        <dbReference type="ARBA" id="ARBA00023012"/>
    </source>
</evidence>
<feature type="transmembrane region" description="Helical" evidence="6">
    <location>
        <begin position="34"/>
        <end position="52"/>
    </location>
</feature>
<dbReference type="SUPFAM" id="SSF52172">
    <property type="entry name" value="CheY-like"/>
    <property type="match status" value="1"/>
</dbReference>
<reference evidence="9 10" key="1">
    <citation type="submission" date="2024-09" db="EMBL/GenBank/DDBJ databases">
        <authorList>
            <person name="Zhang Z.-H."/>
        </authorList>
    </citation>
    <scope>NUCLEOTIDE SEQUENCE [LARGE SCALE GENOMIC DNA]</scope>
    <source>
        <strain evidence="9 10">HHTR114</strain>
    </source>
</reference>
<keyword evidence="6" id="KW-1133">Transmembrane helix</keyword>
<protein>
    <recommendedName>
        <fullName evidence="2">histidine kinase</fullName>
        <ecNumber evidence="2">2.7.13.3</ecNumber>
    </recommendedName>
</protein>
<dbReference type="Pfam" id="PF00072">
    <property type="entry name" value="Response_reg"/>
    <property type="match status" value="1"/>
</dbReference>
<evidence type="ECO:0000256" key="3">
    <source>
        <dbReference type="ARBA" id="ARBA00022553"/>
    </source>
</evidence>
<dbReference type="Gene3D" id="1.10.287.130">
    <property type="match status" value="1"/>
</dbReference>
<sequence>MTTAMPEGDRAGGKDPASILSGLIVTAQIRRRELKTRIIIAAIGSVLLWGAISPFLSVAWFAAIVLTQFIDAYAWRGFTNSARKRPPTKTEWLAICASSFQATLVYSLFPALLWLMWGTPGKVFAILWMSGALLHVTMHMHHEKRTFLAAITPHALYFFGLPLYALITGAEPGRAGAAAILLAAIMYVSHLVVAFRAYEASSASMRSERERAEERQALAEHANQAKSAFLANMSHEIRTPMNGILGMAAALENSKLSQAQQEKLKIVRDCGDLLMMVLNDLLDFSKIEANKIELEKAPFSLADIARKVESLHALKAHQKGVEFRVEYEGDGEALRLGDGHRILQVLHNLVSNAIKFTESGAVLVRIKAPGGDSDTAVIEVKDSGIGMSDDQIGRIFDPFTQADATTTRKFGGTGLGLSIAKGLVTAMSGEISVRSTMGAGSIFTVSFPSPLAQAGDLTETVEPSGVAALTAQKGLNILAGEDNAVNQAVLKAFLDQRGHKTLFASDGLEAVAAFKRGKFDLVLMDISMPRLDGPEAMRQIRFLERELVSGKPTPIIAISAHAMSQQIDEFIEMGFDGYVTKPIRAEALHAEIDRVTTPSGAAEKVA</sequence>
<dbReference type="InterPro" id="IPR003661">
    <property type="entry name" value="HisK_dim/P_dom"/>
</dbReference>
<keyword evidence="6" id="KW-0472">Membrane</keyword>
<dbReference type="EC" id="2.7.13.3" evidence="2"/>
<evidence type="ECO:0000256" key="2">
    <source>
        <dbReference type="ARBA" id="ARBA00012438"/>
    </source>
</evidence>
<keyword evidence="4" id="KW-0902">Two-component regulatory system</keyword>
<evidence type="ECO:0000256" key="6">
    <source>
        <dbReference type="SAM" id="Phobius"/>
    </source>
</evidence>
<evidence type="ECO:0000259" key="7">
    <source>
        <dbReference type="PROSITE" id="PS50109"/>
    </source>
</evidence>
<dbReference type="RefSeq" id="WP_379881660.1">
    <property type="nucleotide sequence ID" value="NZ_JBHPON010000002.1"/>
</dbReference>
<dbReference type="InterPro" id="IPR005467">
    <property type="entry name" value="His_kinase_dom"/>
</dbReference>
<dbReference type="Gene3D" id="3.30.565.10">
    <property type="entry name" value="Histidine kinase-like ATPase, C-terminal domain"/>
    <property type="match status" value="1"/>
</dbReference>
<name>A0ABW1KYD0_9PROT</name>
<dbReference type="InterPro" id="IPR036890">
    <property type="entry name" value="HATPase_C_sf"/>
</dbReference>
<dbReference type="InterPro" id="IPR001789">
    <property type="entry name" value="Sig_transdc_resp-reg_receiver"/>
</dbReference>
<dbReference type="GO" id="GO:0005524">
    <property type="term" value="F:ATP binding"/>
    <property type="evidence" value="ECO:0007669"/>
    <property type="project" value="UniProtKB-KW"/>
</dbReference>
<accession>A0ABW1KYD0</accession>
<dbReference type="InterPro" id="IPR036097">
    <property type="entry name" value="HisK_dim/P_sf"/>
</dbReference>
<dbReference type="SMART" id="SM00387">
    <property type="entry name" value="HATPase_c"/>
    <property type="match status" value="1"/>
</dbReference>
<evidence type="ECO:0000313" key="9">
    <source>
        <dbReference type="EMBL" id="MFC6037096.1"/>
    </source>
</evidence>
<dbReference type="InterPro" id="IPR004358">
    <property type="entry name" value="Sig_transdc_His_kin-like_C"/>
</dbReference>
<dbReference type="Pfam" id="PF02518">
    <property type="entry name" value="HATPase_c"/>
    <property type="match status" value="1"/>
</dbReference>
<feature type="domain" description="Response regulatory" evidence="8">
    <location>
        <begin position="476"/>
        <end position="596"/>
    </location>
</feature>
<feature type="modified residue" description="4-aspartylphosphate" evidence="5">
    <location>
        <position position="525"/>
    </location>
</feature>
<keyword evidence="6" id="KW-0812">Transmembrane</keyword>
<dbReference type="Gene3D" id="3.40.50.2300">
    <property type="match status" value="1"/>
</dbReference>
<proteinExistence type="predicted"/>
<keyword evidence="9" id="KW-0067">ATP-binding</keyword>
<feature type="domain" description="Histidine kinase" evidence="7">
    <location>
        <begin position="232"/>
        <end position="451"/>
    </location>
</feature>
<dbReference type="SUPFAM" id="SSF47384">
    <property type="entry name" value="Homodimeric domain of signal transducing histidine kinase"/>
    <property type="match status" value="1"/>
</dbReference>
<dbReference type="SMART" id="SM00448">
    <property type="entry name" value="REC"/>
    <property type="match status" value="1"/>
</dbReference>
<dbReference type="InterPro" id="IPR003594">
    <property type="entry name" value="HATPase_dom"/>
</dbReference>
<dbReference type="PRINTS" id="PR00344">
    <property type="entry name" value="BCTRLSENSOR"/>
</dbReference>
<evidence type="ECO:0000256" key="5">
    <source>
        <dbReference type="PROSITE-ProRule" id="PRU00169"/>
    </source>
</evidence>
<feature type="transmembrane region" description="Helical" evidence="6">
    <location>
        <begin position="147"/>
        <end position="167"/>
    </location>
</feature>
<dbReference type="SMART" id="SM00388">
    <property type="entry name" value="HisKA"/>
    <property type="match status" value="1"/>
</dbReference>
<keyword evidence="10" id="KW-1185">Reference proteome</keyword>
<feature type="transmembrane region" description="Helical" evidence="6">
    <location>
        <begin position="123"/>
        <end position="140"/>
    </location>
</feature>
<dbReference type="Proteomes" id="UP001596116">
    <property type="component" value="Unassembled WGS sequence"/>
</dbReference>
<dbReference type="PANTHER" id="PTHR45339:SF1">
    <property type="entry name" value="HYBRID SIGNAL TRANSDUCTION HISTIDINE KINASE J"/>
    <property type="match status" value="1"/>
</dbReference>
<dbReference type="InterPro" id="IPR011006">
    <property type="entry name" value="CheY-like_superfamily"/>
</dbReference>
<dbReference type="Pfam" id="PF00512">
    <property type="entry name" value="HisKA"/>
    <property type="match status" value="1"/>
</dbReference>
<comment type="caution">
    <text evidence="9">The sequence shown here is derived from an EMBL/GenBank/DDBJ whole genome shotgun (WGS) entry which is preliminary data.</text>
</comment>
<dbReference type="PROSITE" id="PS50110">
    <property type="entry name" value="RESPONSE_REGULATORY"/>
    <property type="match status" value="1"/>
</dbReference>
<keyword evidence="9" id="KW-0547">Nucleotide-binding</keyword>
<dbReference type="EMBL" id="JBHPON010000002">
    <property type="protein sequence ID" value="MFC6037096.1"/>
    <property type="molecule type" value="Genomic_DNA"/>
</dbReference>
<evidence type="ECO:0000256" key="1">
    <source>
        <dbReference type="ARBA" id="ARBA00000085"/>
    </source>
</evidence>
<gene>
    <name evidence="9" type="ORF">ACFMB1_16190</name>
</gene>
<feature type="transmembrane region" description="Helical" evidence="6">
    <location>
        <begin position="179"/>
        <end position="198"/>
    </location>
</feature>
<organism evidence="9 10">
    <name type="scientific">Hyphococcus aureus</name>
    <dbReference type="NCBI Taxonomy" id="2666033"/>
    <lineage>
        <taxon>Bacteria</taxon>
        <taxon>Pseudomonadati</taxon>
        <taxon>Pseudomonadota</taxon>
        <taxon>Alphaproteobacteria</taxon>
        <taxon>Parvularculales</taxon>
        <taxon>Parvularculaceae</taxon>
        <taxon>Hyphococcus</taxon>
    </lineage>
</organism>